<dbReference type="PANTHER" id="PTHR47424">
    <property type="entry name" value="REGULATORY PROTEIN GAL4"/>
    <property type="match status" value="1"/>
</dbReference>
<evidence type="ECO:0000313" key="7">
    <source>
        <dbReference type="Proteomes" id="UP000509510"/>
    </source>
</evidence>
<reference evidence="7" key="1">
    <citation type="submission" date="2020-06" db="EMBL/GenBank/DDBJ databases">
        <title>A chromosome-scale genome assembly of Talaromyces rugulosus W13939.</title>
        <authorList>
            <person name="Wang B."/>
            <person name="Guo L."/>
            <person name="Ye K."/>
            <person name="Wang L."/>
        </authorList>
    </citation>
    <scope>NUCLEOTIDE SEQUENCE [LARGE SCALE GENOMIC DNA]</scope>
    <source>
        <strain evidence="7">W13939</strain>
    </source>
</reference>
<keyword evidence="2" id="KW-0804">Transcription</keyword>
<evidence type="ECO:0000256" key="1">
    <source>
        <dbReference type="ARBA" id="ARBA00023015"/>
    </source>
</evidence>
<evidence type="ECO:0000256" key="2">
    <source>
        <dbReference type="ARBA" id="ARBA00023163"/>
    </source>
</evidence>
<feature type="compositionally biased region" description="Polar residues" evidence="4">
    <location>
        <begin position="601"/>
        <end position="612"/>
    </location>
</feature>
<dbReference type="KEGG" id="trg:TRUGW13939_11186"/>
<keyword evidence="7" id="KW-1185">Reference proteome</keyword>
<dbReference type="GO" id="GO:0006351">
    <property type="term" value="P:DNA-templated transcription"/>
    <property type="evidence" value="ECO:0007669"/>
    <property type="project" value="InterPro"/>
</dbReference>
<feature type="region of interest" description="Disordered" evidence="4">
    <location>
        <begin position="40"/>
        <end position="80"/>
    </location>
</feature>
<dbReference type="GO" id="GO:0005634">
    <property type="term" value="C:nucleus"/>
    <property type="evidence" value="ECO:0007669"/>
    <property type="project" value="TreeGrafter"/>
</dbReference>
<proteinExistence type="predicted"/>
<dbReference type="GO" id="GO:0000981">
    <property type="term" value="F:DNA-binding transcription factor activity, RNA polymerase II-specific"/>
    <property type="evidence" value="ECO:0007669"/>
    <property type="project" value="TreeGrafter"/>
</dbReference>
<dbReference type="OrthoDB" id="3971593at2759"/>
<evidence type="ECO:0000256" key="3">
    <source>
        <dbReference type="ARBA" id="ARBA00023242"/>
    </source>
</evidence>
<dbReference type="GO" id="GO:0000978">
    <property type="term" value="F:RNA polymerase II cis-regulatory region sequence-specific DNA binding"/>
    <property type="evidence" value="ECO:0007669"/>
    <property type="project" value="TreeGrafter"/>
</dbReference>
<evidence type="ECO:0000256" key="4">
    <source>
        <dbReference type="SAM" id="MobiDB-lite"/>
    </source>
</evidence>
<dbReference type="InterPro" id="IPR051127">
    <property type="entry name" value="Fungal_SecMet_Regulators"/>
</dbReference>
<dbReference type="Proteomes" id="UP000509510">
    <property type="component" value="Chromosome VI"/>
</dbReference>
<dbReference type="CDD" id="cd12148">
    <property type="entry name" value="fungal_TF_MHR"/>
    <property type="match status" value="1"/>
</dbReference>
<dbReference type="GO" id="GO:0000435">
    <property type="term" value="P:positive regulation of transcription from RNA polymerase II promoter by galactose"/>
    <property type="evidence" value="ECO:0007669"/>
    <property type="project" value="TreeGrafter"/>
</dbReference>
<dbReference type="PANTHER" id="PTHR47424:SF5">
    <property type="entry name" value="ZN(II)2CYS6 TRANSCRIPTION FACTOR (EUROFUNG)"/>
    <property type="match status" value="1"/>
</dbReference>
<dbReference type="Pfam" id="PF04082">
    <property type="entry name" value="Fungal_trans"/>
    <property type="match status" value="1"/>
</dbReference>
<feature type="domain" description="Xylanolytic transcriptional activator regulatory" evidence="5">
    <location>
        <begin position="258"/>
        <end position="331"/>
    </location>
</feature>
<keyword evidence="3" id="KW-0539">Nucleus</keyword>
<dbReference type="GeneID" id="55998664"/>
<dbReference type="GO" id="GO:0008270">
    <property type="term" value="F:zinc ion binding"/>
    <property type="evidence" value="ECO:0007669"/>
    <property type="project" value="InterPro"/>
</dbReference>
<dbReference type="SMART" id="SM00906">
    <property type="entry name" value="Fungal_trans"/>
    <property type="match status" value="1"/>
</dbReference>
<accession>A0A7H8RHF3</accession>
<gene>
    <name evidence="6" type="ORF">TRUGW13939_11186</name>
</gene>
<dbReference type="RefSeq" id="XP_035350187.1">
    <property type="nucleotide sequence ID" value="XM_035494294.1"/>
</dbReference>
<protein>
    <recommendedName>
        <fullName evidence="5">Xylanolytic transcriptional activator regulatory domain-containing protein</fullName>
    </recommendedName>
</protein>
<dbReference type="AlphaFoldDB" id="A0A7H8RHF3"/>
<dbReference type="InterPro" id="IPR007219">
    <property type="entry name" value="XnlR_reg_dom"/>
</dbReference>
<feature type="compositionally biased region" description="Basic and acidic residues" evidence="4">
    <location>
        <begin position="615"/>
        <end position="625"/>
    </location>
</feature>
<feature type="region of interest" description="Disordered" evidence="4">
    <location>
        <begin position="600"/>
        <end position="634"/>
    </location>
</feature>
<sequence>MQWATTVSSVWESGFDLDITSLRSQITSLQVELEAVSAQLKQATEHRDSESKNEHDTPGSGERQGPAPIMNSDTSSAPHRKDCLYHGPAGTAFTFDIARGNLQSMGLMTESTGDDNPLDYYSADDDPEVPQHIRNPLGLISWEEALRLCKVFAEETNIMYPLLDMDKIMNHIEALRTVEDAKGSWMSAGDDKDIIVLVIAISLMRESAGESELGRSLFHSIRNNLEKKIWAPISLTSISTLVLAARYHFYADEDERLAWRTVGIAARQCLELGLHHTQGYSKFDEENSRSALVLFWSVFALDRRWSFGTGLPFSIYEDDIDPSLPEPLDANVFHQDDSYIYLKAMIPYCRISSKVWYSGLGTGEISKLRRDCMENLDSQVLQWYERLPESLKCPNPYSVMVGLNTVPRQLQIQMYVRGNIMRILIYRPILYGYANITQNMPQAVLCVHLAKDTIRVLYQTHKATNSYKTQQTLFNFFVLSSLAIIFLACFHDPADFCACVQEEVFMALEIVKVLNTKSRVAKRLWKAVQDLREVGERLGVLSPVKRYQTSRATTPHNADIQPQHLPVEGKDEADVPMTGTGMSAELTNLLEEIGMYLPRTTVHSDQGNNNESNEFESRLTEKPSWEHSTAPEWSNANELSEALNPLFWNT</sequence>
<evidence type="ECO:0000259" key="5">
    <source>
        <dbReference type="SMART" id="SM00906"/>
    </source>
</evidence>
<evidence type="ECO:0000313" key="6">
    <source>
        <dbReference type="EMBL" id="QKX64013.1"/>
    </source>
</evidence>
<name>A0A7H8RHF3_TALRU</name>
<organism evidence="6 7">
    <name type="scientific">Talaromyces rugulosus</name>
    <name type="common">Penicillium rugulosum</name>
    <dbReference type="NCBI Taxonomy" id="121627"/>
    <lineage>
        <taxon>Eukaryota</taxon>
        <taxon>Fungi</taxon>
        <taxon>Dikarya</taxon>
        <taxon>Ascomycota</taxon>
        <taxon>Pezizomycotina</taxon>
        <taxon>Eurotiomycetes</taxon>
        <taxon>Eurotiomycetidae</taxon>
        <taxon>Eurotiales</taxon>
        <taxon>Trichocomaceae</taxon>
        <taxon>Talaromyces</taxon>
        <taxon>Talaromyces sect. Islandici</taxon>
    </lineage>
</organism>
<keyword evidence="1" id="KW-0805">Transcription regulation</keyword>
<dbReference type="EMBL" id="CP055903">
    <property type="protein sequence ID" value="QKX64013.1"/>
    <property type="molecule type" value="Genomic_DNA"/>
</dbReference>
<feature type="compositionally biased region" description="Basic and acidic residues" evidence="4">
    <location>
        <begin position="43"/>
        <end position="57"/>
    </location>
</feature>